<evidence type="ECO:0000256" key="1">
    <source>
        <dbReference type="SAM" id="MobiDB-lite"/>
    </source>
</evidence>
<name>A0A0F9DSB4_9ZZZZ</name>
<dbReference type="EMBL" id="LAZR01040313">
    <property type="protein sequence ID" value="KKL14798.1"/>
    <property type="molecule type" value="Genomic_DNA"/>
</dbReference>
<gene>
    <name evidence="2" type="ORF">LCGC14_2512050</name>
</gene>
<proteinExistence type="predicted"/>
<feature type="compositionally biased region" description="Basic residues" evidence="1">
    <location>
        <begin position="1"/>
        <end position="12"/>
    </location>
</feature>
<organism evidence="2">
    <name type="scientific">marine sediment metagenome</name>
    <dbReference type="NCBI Taxonomy" id="412755"/>
    <lineage>
        <taxon>unclassified sequences</taxon>
        <taxon>metagenomes</taxon>
        <taxon>ecological metagenomes</taxon>
    </lineage>
</organism>
<feature type="compositionally biased region" description="Polar residues" evidence="1">
    <location>
        <begin position="14"/>
        <end position="27"/>
    </location>
</feature>
<sequence>MANRKMSPKAARRIQSNADKTGKNQSFKARAQRAADKSRSKK</sequence>
<accession>A0A0F9DSB4</accession>
<comment type="caution">
    <text evidence="2">The sequence shown here is derived from an EMBL/GenBank/DDBJ whole genome shotgun (WGS) entry which is preliminary data.</text>
</comment>
<reference evidence="2" key="1">
    <citation type="journal article" date="2015" name="Nature">
        <title>Complex archaea that bridge the gap between prokaryotes and eukaryotes.</title>
        <authorList>
            <person name="Spang A."/>
            <person name="Saw J.H."/>
            <person name="Jorgensen S.L."/>
            <person name="Zaremba-Niedzwiedzka K."/>
            <person name="Martijn J."/>
            <person name="Lind A.E."/>
            <person name="van Eijk R."/>
            <person name="Schleper C."/>
            <person name="Guy L."/>
            <person name="Ettema T.J."/>
        </authorList>
    </citation>
    <scope>NUCLEOTIDE SEQUENCE</scope>
</reference>
<feature type="region of interest" description="Disordered" evidence="1">
    <location>
        <begin position="1"/>
        <end position="42"/>
    </location>
</feature>
<feature type="compositionally biased region" description="Basic and acidic residues" evidence="1">
    <location>
        <begin position="33"/>
        <end position="42"/>
    </location>
</feature>
<protein>
    <recommendedName>
        <fullName evidence="3">SMP domain-containing protein</fullName>
    </recommendedName>
</protein>
<dbReference type="AlphaFoldDB" id="A0A0F9DSB4"/>
<evidence type="ECO:0000313" key="2">
    <source>
        <dbReference type="EMBL" id="KKL14798.1"/>
    </source>
</evidence>
<evidence type="ECO:0008006" key="3">
    <source>
        <dbReference type="Google" id="ProtNLM"/>
    </source>
</evidence>